<evidence type="ECO:0000256" key="3">
    <source>
        <dbReference type="ARBA" id="ARBA00023175"/>
    </source>
</evidence>
<evidence type="ECO:0000313" key="7">
    <source>
        <dbReference type="RefSeq" id="XP_018014885.1"/>
    </source>
</evidence>
<dbReference type="GO" id="GO:0005930">
    <property type="term" value="C:axoneme"/>
    <property type="evidence" value="ECO:0007669"/>
    <property type="project" value="TreeGrafter"/>
</dbReference>
<dbReference type="OMA" id="RQMAVNC"/>
<dbReference type="PANTHER" id="PTHR13183:SF0">
    <property type="entry name" value="AXONEMAL DYNEIN LIGHT INTERMEDIATE POLYPEPTIDE 1"/>
    <property type="match status" value="1"/>
</dbReference>
<dbReference type="PANTHER" id="PTHR13183">
    <property type="entry name" value="AXONEMAL INNER ARM DYNEIN LIGHT CHAIN 28"/>
    <property type="match status" value="1"/>
</dbReference>
<dbReference type="InterPro" id="IPR019347">
    <property type="entry name" value="Axonemal_dynein_light_chain"/>
</dbReference>
<dbReference type="GO" id="GO:0030286">
    <property type="term" value="C:dynein complex"/>
    <property type="evidence" value="ECO:0007669"/>
    <property type="project" value="UniProtKB-KW"/>
</dbReference>
<keyword evidence="1" id="KW-0243">Dynein</keyword>
<name>A0A8B7NMI5_HYAAZ</name>
<dbReference type="RefSeq" id="XP_018014885.1">
    <property type="nucleotide sequence ID" value="XM_018159396.2"/>
</dbReference>
<evidence type="ECO:0000256" key="1">
    <source>
        <dbReference type="ARBA" id="ARBA00023017"/>
    </source>
</evidence>
<comment type="similarity">
    <text evidence="4">Belongs to the inner dynein arm light chain family.</text>
</comment>
<keyword evidence="3" id="KW-0505">Motor protein</keyword>
<gene>
    <name evidence="7" type="primary">LOC108671808</name>
</gene>
<dbReference type="OrthoDB" id="273640at2759"/>
<dbReference type="GeneID" id="108671808"/>
<dbReference type="Pfam" id="PF10211">
    <property type="entry name" value="Ax_dynein_light"/>
    <property type="match status" value="1"/>
</dbReference>
<dbReference type="Proteomes" id="UP000694843">
    <property type="component" value="Unplaced"/>
</dbReference>
<proteinExistence type="inferred from homology"/>
<keyword evidence="2 5" id="KW-0175">Coiled coil</keyword>
<evidence type="ECO:0000256" key="5">
    <source>
        <dbReference type="SAM" id="Coils"/>
    </source>
</evidence>
<dbReference type="GO" id="GO:0045504">
    <property type="term" value="F:dynein heavy chain binding"/>
    <property type="evidence" value="ECO:0007669"/>
    <property type="project" value="TreeGrafter"/>
</dbReference>
<sequence length="259" mass="29108">MSAGLLKLDKPYIASNEEHDMVRGNEQESDDSEDEMAVMMKALDEDQIIGAGGDGSMDTVELGLILDVLLPPYHSYHDDKLWVTKVSRTPPTRSSVILLWEQLDLKLQERQARPSGICSVRSELFQECFDELIRQVTMDCAERGLMLARVRDEALMTLTAFQALFESASDFGACKALQAESGASEAEAEVRQLDEAVEALEAEVRRLEAWKRQAQRREAERKQVQAALFAEQLEALQRSEKQYQLLIETLLASKNAAQT</sequence>
<evidence type="ECO:0000256" key="4">
    <source>
        <dbReference type="ARBA" id="ARBA00038114"/>
    </source>
</evidence>
<accession>A0A8B7NMI5</accession>
<organism evidence="6 7">
    <name type="scientific">Hyalella azteca</name>
    <name type="common">Amphipod</name>
    <dbReference type="NCBI Taxonomy" id="294128"/>
    <lineage>
        <taxon>Eukaryota</taxon>
        <taxon>Metazoa</taxon>
        <taxon>Ecdysozoa</taxon>
        <taxon>Arthropoda</taxon>
        <taxon>Crustacea</taxon>
        <taxon>Multicrustacea</taxon>
        <taxon>Malacostraca</taxon>
        <taxon>Eumalacostraca</taxon>
        <taxon>Peracarida</taxon>
        <taxon>Amphipoda</taxon>
        <taxon>Senticaudata</taxon>
        <taxon>Talitrida</taxon>
        <taxon>Talitroidea</taxon>
        <taxon>Hyalellidae</taxon>
        <taxon>Hyalella</taxon>
    </lineage>
</organism>
<keyword evidence="6" id="KW-1185">Reference proteome</keyword>
<dbReference type="KEGG" id="hazt:108671808"/>
<protein>
    <submittedName>
        <fullName evidence="7">Axonemal dynein light intermediate polypeptide 1</fullName>
    </submittedName>
</protein>
<dbReference type="AlphaFoldDB" id="A0A8B7NMI5"/>
<reference evidence="7" key="1">
    <citation type="submission" date="2025-08" db="UniProtKB">
        <authorList>
            <consortium name="RefSeq"/>
        </authorList>
    </citation>
    <scope>IDENTIFICATION</scope>
</reference>
<evidence type="ECO:0000313" key="6">
    <source>
        <dbReference type="Proteomes" id="UP000694843"/>
    </source>
</evidence>
<evidence type="ECO:0000256" key="2">
    <source>
        <dbReference type="ARBA" id="ARBA00023054"/>
    </source>
</evidence>
<feature type="coiled-coil region" evidence="5">
    <location>
        <begin position="176"/>
        <end position="227"/>
    </location>
</feature>